<sequence length="133" mass="15205">MHASAAASRSTKKKAKDDLIEKAFAKLLSSNYDECDVVGNNVACKLRRMDEDQRAYAEHLINNILFYGYRKKLNNNSEISLDEKLYEGLSLNNQPINHHCQSSRQRKQCVSPIYQELYNRSSSSAVESWPNSC</sequence>
<proteinExistence type="predicted"/>
<name>A0AAW1I9X5_POPJA</name>
<reference evidence="1 3" key="2">
    <citation type="journal article" date="2024" name="BMC Genomics">
        <title>De novo assembly and annotation of Popillia japonica's genome with initial clues to its potential as an invasive pest.</title>
        <authorList>
            <person name="Cucini C."/>
            <person name="Boschi S."/>
            <person name="Funari R."/>
            <person name="Cardaioli E."/>
            <person name="Iannotti N."/>
            <person name="Marturano G."/>
            <person name="Paoli F."/>
            <person name="Bruttini M."/>
            <person name="Carapelli A."/>
            <person name="Frati F."/>
            <person name="Nardi F."/>
        </authorList>
    </citation>
    <scope>NUCLEOTIDE SEQUENCE [LARGE SCALE GENOMIC DNA]</scope>
    <source>
        <strain evidence="1">DMR45628</strain>
    </source>
</reference>
<accession>A0AAW1I9X5</accession>
<dbReference type="EMBL" id="JASPKY010000309">
    <property type="protein sequence ID" value="KAK9709477.1"/>
    <property type="molecule type" value="Genomic_DNA"/>
</dbReference>
<dbReference type="EMBL" id="JASPKY010000745">
    <property type="protein sequence ID" value="KAK9685833.1"/>
    <property type="molecule type" value="Genomic_DNA"/>
</dbReference>
<reference evidence="1" key="1">
    <citation type="submission" date="2023-05" db="EMBL/GenBank/DDBJ databases">
        <authorList>
            <person name="Nardi F."/>
            <person name="Carapelli A."/>
            <person name="Cucini C."/>
        </authorList>
    </citation>
    <scope>NUCLEOTIDE SEQUENCE</scope>
    <source>
        <strain evidence="1">DMR45628</strain>
        <tissue evidence="1">Testes</tissue>
    </source>
</reference>
<evidence type="ECO:0000313" key="2">
    <source>
        <dbReference type="EMBL" id="KAK9709477.1"/>
    </source>
</evidence>
<protein>
    <submittedName>
        <fullName evidence="1">Uncharacterized protein</fullName>
    </submittedName>
</protein>
<keyword evidence="3" id="KW-1185">Reference proteome</keyword>
<dbReference type="Proteomes" id="UP001458880">
    <property type="component" value="Unassembled WGS sequence"/>
</dbReference>
<gene>
    <name evidence="2" type="ORF">QE152_g26598</name>
    <name evidence="1" type="ORF">QE152_g37642</name>
</gene>
<organism evidence="1 3">
    <name type="scientific">Popillia japonica</name>
    <name type="common">Japanese beetle</name>
    <dbReference type="NCBI Taxonomy" id="7064"/>
    <lineage>
        <taxon>Eukaryota</taxon>
        <taxon>Metazoa</taxon>
        <taxon>Ecdysozoa</taxon>
        <taxon>Arthropoda</taxon>
        <taxon>Hexapoda</taxon>
        <taxon>Insecta</taxon>
        <taxon>Pterygota</taxon>
        <taxon>Neoptera</taxon>
        <taxon>Endopterygota</taxon>
        <taxon>Coleoptera</taxon>
        <taxon>Polyphaga</taxon>
        <taxon>Scarabaeiformia</taxon>
        <taxon>Scarabaeidae</taxon>
        <taxon>Rutelinae</taxon>
        <taxon>Popillia</taxon>
    </lineage>
</organism>
<evidence type="ECO:0000313" key="1">
    <source>
        <dbReference type="EMBL" id="KAK9685833.1"/>
    </source>
</evidence>
<evidence type="ECO:0000313" key="3">
    <source>
        <dbReference type="Proteomes" id="UP001458880"/>
    </source>
</evidence>
<dbReference type="AlphaFoldDB" id="A0AAW1I9X5"/>
<comment type="caution">
    <text evidence="1">The sequence shown here is derived from an EMBL/GenBank/DDBJ whole genome shotgun (WGS) entry which is preliminary data.</text>
</comment>